<dbReference type="RefSeq" id="WP_099343648.1">
    <property type="nucleotide sequence ID" value="NZ_CP032098.1"/>
</dbReference>
<dbReference type="KEGG" id="amol:AMOL_0119"/>
<protein>
    <submittedName>
        <fullName evidence="3">Uncharacterized protein</fullName>
    </submittedName>
</protein>
<reference evidence="3 4" key="1">
    <citation type="submission" date="2017-09" db="EMBL/GenBank/DDBJ databases">
        <title>Arcobacter canalis sp. nov., a new species isolated from a water canal contaminated with urban sewage.</title>
        <authorList>
            <person name="Perez-Cataluna A."/>
            <person name="Salas-Masso N."/>
            <person name="Figueras M.J."/>
        </authorList>
    </citation>
    <scope>NUCLEOTIDE SEQUENCE [LARGE SCALE GENOMIC DNA]</scope>
    <source>
        <strain evidence="3 4">F98-3</strain>
    </source>
</reference>
<dbReference type="EMBL" id="NXFY01000038">
    <property type="protein sequence ID" value="PHO16843.1"/>
    <property type="molecule type" value="Genomic_DNA"/>
</dbReference>
<dbReference type="EMBL" id="CP032098">
    <property type="protein sequence ID" value="AXX91158.1"/>
    <property type="molecule type" value="Genomic_DNA"/>
</dbReference>
<reference evidence="2 5" key="2">
    <citation type="submission" date="2018-08" db="EMBL/GenBank/DDBJ databases">
        <title>Complete genome of the Arcobacter molluscorum type strain LMG 25693.</title>
        <authorList>
            <person name="Miller W.G."/>
            <person name="Yee E."/>
            <person name="Bono J.L."/>
        </authorList>
    </citation>
    <scope>NUCLEOTIDE SEQUENCE [LARGE SCALE GENOMIC DNA]</scope>
    <source>
        <strain evidence="2 5">CECT 7696</strain>
    </source>
</reference>
<feature type="chain" id="PRO_5044573507" evidence="1">
    <location>
        <begin position="18"/>
        <end position="83"/>
    </location>
</feature>
<proteinExistence type="predicted"/>
<keyword evidence="1" id="KW-0732">Signal</keyword>
<sequence length="83" mass="9414">MLKIVLAIFFAAFLSFAATDIENNDTEQVEEIPAVSLCDKVYDDCALKCEDSDDKDNAKCYANCEKLYEKCLEENTTEQSEEK</sequence>
<evidence type="ECO:0000313" key="3">
    <source>
        <dbReference type="EMBL" id="PHO16843.1"/>
    </source>
</evidence>
<gene>
    <name evidence="2" type="ORF">AMOL_0119</name>
    <name evidence="3" type="ORF">CPU12_13575</name>
</gene>
<dbReference type="Proteomes" id="UP000221222">
    <property type="component" value="Unassembled WGS sequence"/>
</dbReference>
<dbReference type="AlphaFoldDB" id="A0A2G1DEB0"/>
<dbReference type="Proteomes" id="UP000262712">
    <property type="component" value="Chromosome"/>
</dbReference>
<evidence type="ECO:0000313" key="5">
    <source>
        <dbReference type="Proteomes" id="UP000262712"/>
    </source>
</evidence>
<keyword evidence="4" id="KW-1185">Reference proteome</keyword>
<name>A0A2G1DEB0_9BACT</name>
<accession>A0A2G1DEB0</accession>
<evidence type="ECO:0000313" key="2">
    <source>
        <dbReference type="EMBL" id="AXX91158.1"/>
    </source>
</evidence>
<feature type="signal peptide" evidence="1">
    <location>
        <begin position="1"/>
        <end position="17"/>
    </location>
</feature>
<organism evidence="3 4">
    <name type="scientific">Malaciobacter molluscorum LMG 25693</name>
    <dbReference type="NCBI Taxonomy" id="870501"/>
    <lineage>
        <taxon>Bacteria</taxon>
        <taxon>Pseudomonadati</taxon>
        <taxon>Campylobacterota</taxon>
        <taxon>Epsilonproteobacteria</taxon>
        <taxon>Campylobacterales</taxon>
        <taxon>Arcobacteraceae</taxon>
        <taxon>Malaciobacter</taxon>
    </lineage>
</organism>
<evidence type="ECO:0000256" key="1">
    <source>
        <dbReference type="SAM" id="SignalP"/>
    </source>
</evidence>
<evidence type="ECO:0000313" key="4">
    <source>
        <dbReference type="Proteomes" id="UP000221222"/>
    </source>
</evidence>